<name>A0A6S7ASP5_9BURK</name>
<dbReference type="Proteomes" id="UP000494115">
    <property type="component" value="Unassembled WGS sequence"/>
</dbReference>
<gene>
    <name evidence="1" type="ORF">LMG28138_00021</name>
</gene>
<proteinExistence type="predicted"/>
<keyword evidence="2" id="KW-1185">Reference proteome</keyword>
<evidence type="ECO:0000313" key="1">
    <source>
        <dbReference type="EMBL" id="CAB3775813.1"/>
    </source>
</evidence>
<accession>A0A6S7ASP5</accession>
<dbReference type="AlphaFoldDB" id="A0A6S7ASP5"/>
<dbReference type="EMBL" id="CADIKM010000001">
    <property type="protein sequence ID" value="CAB3775813.1"/>
    <property type="molecule type" value="Genomic_DNA"/>
</dbReference>
<evidence type="ECO:0008006" key="3">
    <source>
        <dbReference type="Google" id="ProtNLM"/>
    </source>
</evidence>
<evidence type="ECO:0000313" key="2">
    <source>
        <dbReference type="Proteomes" id="UP000494115"/>
    </source>
</evidence>
<protein>
    <recommendedName>
        <fullName evidence="3">Integrase DNA-binding domain-containing protein</fullName>
    </recommendedName>
</protein>
<sequence>MAKDLLSAAECKNATSGDNAVRKLPDGDGLYLWVYADGRKY</sequence>
<reference evidence="1 2" key="1">
    <citation type="submission" date="2020-04" db="EMBL/GenBank/DDBJ databases">
        <authorList>
            <person name="De Canck E."/>
        </authorList>
    </citation>
    <scope>NUCLEOTIDE SEQUENCE [LARGE SCALE GENOMIC DNA]</scope>
    <source>
        <strain evidence="1 2">LMG 28138</strain>
    </source>
</reference>
<organism evidence="1 2">
    <name type="scientific">Pararobbsia alpina</name>
    <dbReference type="NCBI Taxonomy" id="621374"/>
    <lineage>
        <taxon>Bacteria</taxon>
        <taxon>Pseudomonadati</taxon>
        <taxon>Pseudomonadota</taxon>
        <taxon>Betaproteobacteria</taxon>
        <taxon>Burkholderiales</taxon>
        <taxon>Burkholderiaceae</taxon>
        <taxon>Pararobbsia</taxon>
    </lineage>
</organism>